<sequence>MTAAGVHTAESGLAGAHAEVKAEIARIDTKASLLLAFIGVVLAGAATLAKDAKPSILAIVVGAAGAGVLLVAVVLLLRAVRPNLSGRPVAGFPLWATLTGDQVRNVLAEDRRGQDIANLSRIAVAKFLRLKRAVDCICVGGALLVLAALITAGGAL</sequence>
<keyword evidence="2" id="KW-1003">Cell membrane</keyword>
<dbReference type="Proteomes" id="UP000516230">
    <property type="component" value="Chromosome"/>
</dbReference>
<feature type="transmembrane region" description="Helical" evidence="8">
    <location>
        <begin position="136"/>
        <end position="155"/>
    </location>
</feature>
<evidence type="ECO:0000256" key="5">
    <source>
        <dbReference type="ARBA" id="ARBA00022989"/>
    </source>
</evidence>
<feature type="domain" description="Pycsar effector protein" evidence="9">
    <location>
        <begin position="16"/>
        <end position="150"/>
    </location>
</feature>
<evidence type="ECO:0000259" key="9">
    <source>
        <dbReference type="Pfam" id="PF18967"/>
    </source>
</evidence>
<accession>A0A7H0HVA0</accession>
<keyword evidence="5 8" id="KW-1133">Transmembrane helix</keyword>
<evidence type="ECO:0000256" key="2">
    <source>
        <dbReference type="ARBA" id="ARBA00022475"/>
    </source>
</evidence>
<feature type="transmembrane region" description="Helical" evidence="8">
    <location>
        <begin position="55"/>
        <end position="77"/>
    </location>
</feature>
<dbReference type="GO" id="GO:0005886">
    <property type="term" value="C:plasma membrane"/>
    <property type="evidence" value="ECO:0007669"/>
    <property type="project" value="UniProtKB-SubCell"/>
</dbReference>
<dbReference type="GO" id="GO:0000166">
    <property type="term" value="F:nucleotide binding"/>
    <property type="evidence" value="ECO:0007669"/>
    <property type="project" value="UniProtKB-KW"/>
</dbReference>
<dbReference type="KEGG" id="sgj:IAG43_17145"/>
<evidence type="ECO:0000256" key="8">
    <source>
        <dbReference type="SAM" id="Phobius"/>
    </source>
</evidence>
<evidence type="ECO:0000256" key="4">
    <source>
        <dbReference type="ARBA" id="ARBA00022741"/>
    </source>
</evidence>
<keyword evidence="6" id="KW-0051">Antiviral defense</keyword>
<organism evidence="10 11">
    <name type="scientific">Streptomyces genisteinicus</name>
    <dbReference type="NCBI Taxonomy" id="2768068"/>
    <lineage>
        <taxon>Bacteria</taxon>
        <taxon>Bacillati</taxon>
        <taxon>Actinomycetota</taxon>
        <taxon>Actinomycetes</taxon>
        <taxon>Kitasatosporales</taxon>
        <taxon>Streptomycetaceae</taxon>
        <taxon>Streptomyces</taxon>
    </lineage>
</organism>
<keyword evidence="4" id="KW-0547">Nucleotide-binding</keyword>
<keyword evidence="11" id="KW-1185">Reference proteome</keyword>
<proteinExistence type="predicted"/>
<protein>
    <submittedName>
        <fullName evidence="10">Integral membrane plasmid transfer protein</fullName>
    </submittedName>
</protein>
<feature type="transmembrane region" description="Helical" evidence="8">
    <location>
        <begin position="31"/>
        <end position="49"/>
    </location>
</feature>
<evidence type="ECO:0000256" key="7">
    <source>
        <dbReference type="ARBA" id="ARBA00023136"/>
    </source>
</evidence>
<reference evidence="10 11" key="1">
    <citation type="submission" date="2020-08" db="EMBL/GenBank/DDBJ databases">
        <title>A novel species.</title>
        <authorList>
            <person name="Gao J."/>
        </authorList>
    </citation>
    <scope>NUCLEOTIDE SEQUENCE [LARGE SCALE GENOMIC DNA]</scope>
    <source>
        <strain evidence="10 11">CRPJ-33</strain>
    </source>
</reference>
<dbReference type="GO" id="GO:0051607">
    <property type="term" value="P:defense response to virus"/>
    <property type="evidence" value="ECO:0007669"/>
    <property type="project" value="UniProtKB-KW"/>
</dbReference>
<evidence type="ECO:0000256" key="1">
    <source>
        <dbReference type="ARBA" id="ARBA00004236"/>
    </source>
</evidence>
<evidence type="ECO:0000313" key="10">
    <source>
        <dbReference type="EMBL" id="QNP64466.1"/>
    </source>
</evidence>
<dbReference type="InterPro" id="IPR043760">
    <property type="entry name" value="PycTM_dom"/>
</dbReference>
<keyword evidence="7 8" id="KW-0472">Membrane</keyword>
<comment type="subcellular location">
    <subcellularLocation>
        <location evidence="1">Cell membrane</location>
    </subcellularLocation>
</comment>
<dbReference type="EMBL" id="CP060825">
    <property type="protein sequence ID" value="QNP64466.1"/>
    <property type="molecule type" value="Genomic_DNA"/>
</dbReference>
<evidence type="ECO:0000256" key="6">
    <source>
        <dbReference type="ARBA" id="ARBA00023118"/>
    </source>
</evidence>
<evidence type="ECO:0000256" key="3">
    <source>
        <dbReference type="ARBA" id="ARBA00022692"/>
    </source>
</evidence>
<evidence type="ECO:0000313" key="11">
    <source>
        <dbReference type="Proteomes" id="UP000516230"/>
    </source>
</evidence>
<name>A0A7H0HVA0_9ACTN</name>
<dbReference type="AlphaFoldDB" id="A0A7H0HVA0"/>
<keyword evidence="3 8" id="KW-0812">Transmembrane</keyword>
<dbReference type="Pfam" id="PF18967">
    <property type="entry name" value="PycTM"/>
    <property type="match status" value="1"/>
</dbReference>
<dbReference type="RefSeq" id="WP_187741599.1">
    <property type="nucleotide sequence ID" value="NZ_CP060825.1"/>
</dbReference>
<gene>
    <name evidence="10" type="ORF">IAG43_17145</name>
</gene>